<evidence type="ECO:0000256" key="1">
    <source>
        <dbReference type="SAM" id="MobiDB-lite"/>
    </source>
</evidence>
<feature type="compositionally biased region" description="Basic and acidic residues" evidence="1">
    <location>
        <begin position="128"/>
        <end position="138"/>
    </location>
</feature>
<feature type="compositionally biased region" description="Basic residues" evidence="1">
    <location>
        <begin position="75"/>
        <end position="92"/>
    </location>
</feature>
<evidence type="ECO:0000313" key="4">
    <source>
        <dbReference type="Proteomes" id="UP000001555"/>
    </source>
</evidence>
<dbReference type="HOGENOM" id="CLU_1754280_0_0_1"/>
<reference evidence="2 4" key="1">
    <citation type="submission" date="2008-03" db="EMBL/GenBank/DDBJ databases">
        <title>Annotation of Ixodes scapularis.</title>
        <authorList>
            <consortium name="Ixodes scapularis Genome Project Consortium"/>
            <person name="Caler E."/>
            <person name="Hannick L.I."/>
            <person name="Bidwell S."/>
            <person name="Joardar V."/>
            <person name="Thiagarajan M."/>
            <person name="Amedeo P."/>
            <person name="Galinsky K.J."/>
            <person name="Schobel S."/>
            <person name="Inman J."/>
            <person name="Hostetler J."/>
            <person name="Miller J."/>
            <person name="Hammond M."/>
            <person name="Megy K."/>
            <person name="Lawson D."/>
            <person name="Kodira C."/>
            <person name="Sutton G."/>
            <person name="Meyer J."/>
            <person name="Hill C.A."/>
            <person name="Birren B."/>
            <person name="Nene V."/>
            <person name="Collins F."/>
            <person name="Alarcon-Chaidez F."/>
            <person name="Wikel S."/>
            <person name="Strausberg R."/>
        </authorList>
    </citation>
    <scope>NUCLEOTIDE SEQUENCE [LARGE SCALE GENOMIC DNA]</scope>
    <source>
        <strain evidence="4">Wikel</strain>
        <strain evidence="2">Wikel colony</strain>
    </source>
</reference>
<gene>
    <name evidence="2" type="ORF">IscW_ISCW013952</name>
</gene>
<evidence type="ECO:0000313" key="3">
    <source>
        <dbReference type="EnsemblMetazoa" id="ISCW013952-PA"/>
    </source>
</evidence>
<dbReference type="VEuPathDB" id="VectorBase:ISCW013952"/>
<dbReference type="InParanoid" id="B7QLT6"/>
<organism>
    <name type="scientific">Ixodes scapularis</name>
    <name type="common">Black-legged tick</name>
    <name type="synonym">Deer tick</name>
    <dbReference type="NCBI Taxonomy" id="6945"/>
    <lineage>
        <taxon>Eukaryota</taxon>
        <taxon>Metazoa</taxon>
        <taxon>Ecdysozoa</taxon>
        <taxon>Arthropoda</taxon>
        <taxon>Chelicerata</taxon>
        <taxon>Arachnida</taxon>
        <taxon>Acari</taxon>
        <taxon>Parasitiformes</taxon>
        <taxon>Ixodida</taxon>
        <taxon>Ixodoidea</taxon>
        <taxon>Ixodidae</taxon>
        <taxon>Ixodinae</taxon>
        <taxon>Ixodes</taxon>
    </lineage>
</organism>
<dbReference type="VEuPathDB" id="VectorBase:ISCI013952"/>
<dbReference type="AlphaFoldDB" id="B7QLT6"/>
<protein>
    <submittedName>
        <fullName evidence="2 3">Uncharacterized protein</fullName>
    </submittedName>
</protein>
<evidence type="ECO:0000313" key="2">
    <source>
        <dbReference type="EMBL" id="EEC19808.1"/>
    </source>
</evidence>
<dbReference type="PaxDb" id="6945-B7QLT6"/>
<dbReference type="EMBL" id="DS967646">
    <property type="protein sequence ID" value="EEC19808.1"/>
    <property type="molecule type" value="Genomic_DNA"/>
</dbReference>
<proteinExistence type="predicted"/>
<reference evidence="3" key="2">
    <citation type="submission" date="2020-05" db="UniProtKB">
        <authorList>
            <consortium name="EnsemblMetazoa"/>
        </authorList>
    </citation>
    <scope>IDENTIFICATION</scope>
    <source>
        <strain evidence="3">wikel</strain>
    </source>
</reference>
<feature type="region of interest" description="Disordered" evidence="1">
    <location>
        <begin position="48"/>
        <end position="149"/>
    </location>
</feature>
<keyword evidence="4" id="KW-1185">Reference proteome</keyword>
<dbReference type="EnsemblMetazoa" id="ISCW013952-RA">
    <property type="protein sequence ID" value="ISCW013952-PA"/>
    <property type="gene ID" value="ISCW013952"/>
</dbReference>
<sequence>LSHGEGILGTIKVRDVWNSSLLRKNGRRANERERGAFEVQRERTGNLRRKWRRVSSGAQTGAGSRIVEGRGAPYRGRRGVGAKGRAPRRRIGGRVYGRGGRKGGCKEGVVRRRRRGGSGGAGYEEGGDGMKDGMERSRGGYAEGGYEKE</sequence>
<name>B7QLT6_IXOSC</name>
<dbReference type="EMBL" id="ABJB011104779">
    <property type="status" value="NOT_ANNOTATED_CDS"/>
    <property type="molecule type" value="Genomic_DNA"/>
</dbReference>
<feature type="non-terminal residue" evidence="2">
    <location>
        <position position="1"/>
    </location>
</feature>
<dbReference type="Proteomes" id="UP000001555">
    <property type="component" value="Unassembled WGS sequence"/>
</dbReference>
<accession>B7QLT6</accession>
<feature type="non-terminal residue" evidence="2">
    <location>
        <position position="149"/>
    </location>
</feature>